<dbReference type="Gene3D" id="3.30.460.10">
    <property type="entry name" value="Beta Polymerase, domain 2"/>
    <property type="match status" value="1"/>
</dbReference>
<dbReference type="AlphaFoldDB" id="W6RQZ1"/>
<dbReference type="Pfam" id="PF04229">
    <property type="entry name" value="GrpB"/>
    <property type="match status" value="1"/>
</dbReference>
<dbReference type="InterPro" id="IPR007344">
    <property type="entry name" value="GrpB/CoaE"/>
</dbReference>
<organism evidence="1 2">
    <name type="scientific">Rhizobium favelukesii</name>
    <dbReference type="NCBI Taxonomy" id="348824"/>
    <lineage>
        <taxon>Bacteria</taxon>
        <taxon>Pseudomonadati</taxon>
        <taxon>Pseudomonadota</taxon>
        <taxon>Alphaproteobacteria</taxon>
        <taxon>Hyphomicrobiales</taxon>
        <taxon>Rhizobiaceae</taxon>
        <taxon>Rhizobium/Agrobacterium group</taxon>
        <taxon>Rhizobium</taxon>
    </lineage>
</organism>
<dbReference type="HOGENOM" id="CLU_3047326_0_0_5"/>
<keyword evidence="2" id="KW-1185">Reference proteome</keyword>
<gene>
    <name evidence="1" type="ORF">LPU83_1157</name>
</gene>
<dbReference type="Proteomes" id="UP000019443">
    <property type="component" value="Chromosome"/>
</dbReference>
<evidence type="ECO:0000313" key="2">
    <source>
        <dbReference type="Proteomes" id="UP000019443"/>
    </source>
</evidence>
<dbReference type="KEGG" id="rhl:LPU83_1157"/>
<dbReference type="InterPro" id="IPR043519">
    <property type="entry name" value="NT_sf"/>
</dbReference>
<reference evidence="1" key="1">
    <citation type="submission" date="2013-11" db="EMBL/GenBank/DDBJ databases">
        <title>Draft genome sequence of the broad-host-range Rhizobium sp. LPU83 strain, a member of the low-genetic diversity Oregon-like Rhizobium sp. group.</title>
        <authorList>
            <person name="Wibberg D."/>
            <person name="Puehler A."/>
            <person name="Schlueter A."/>
        </authorList>
    </citation>
    <scope>NUCLEOTIDE SEQUENCE [LARGE SCALE GENOMIC DNA]</scope>
    <source>
        <strain evidence="1">LPU83</strain>
    </source>
</reference>
<sequence>MRTAPAGAYIHHIGSTAAPGLAAKDIIDIQLTVDDLENVDSAAFERGALDAIWR</sequence>
<name>W6RQZ1_9HYPH</name>
<proteinExistence type="predicted"/>
<dbReference type="EMBL" id="HG916852">
    <property type="protein sequence ID" value="CDM56831.1"/>
    <property type="molecule type" value="Genomic_DNA"/>
</dbReference>
<protein>
    <submittedName>
        <fullName evidence="1">Uncharacterized protein</fullName>
    </submittedName>
</protein>
<accession>W6RQZ1</accession>
<dbReference type="PATRIC" id="fig|348824.6.peg.1249"/>
<evidence type="ECO:0000313" key="1">
    <source>
        <dbReference type="EMBL" id="CDM56831.1"/>
    </source>
</evidence>
<dbReference type="SUPFAM" id="SSF81301">
    <property type="entry name" value="Nucleotidyltransferase"/>
    <property type="match status" value="1"/>
</dbReference>